<accession>A0A023BD76</accession>
<comment type="caution">
    <text evidence="1">The sequence shown here is derived from an EMBL/GenBank/DDBJ whole genome shotgun (WGS) entry which is preliminary data.</text>
</comment>
<gene>
    <name evidence="1" type="ORF">GNI_006450</name>
</gene>
<sequence>MLAMDVSTQVPPAVDEAQVMVADVIRDCFHSRTDEVRGSPKLFRQAMNVLEFTILSQVHQKPAGSERYCTWRWARLAGELYRRLDRGRVLTLLKECEPHFRRPPLISDQWYLAKLLQQWMPHMRVARLLKCINLPSDRGFKSALVLDDVAVGRCFTGLPAVNESDEQLIWTFCHAVGWLLKSHGGEYDYETLASSGYWIGPDEQYAELAGYLYKLWGPARSAKFANLCRTLLPQHIPLANLPDPRLFTLVVKAMAGVSLHAYRTLRSQCGFYCPTPVGGRPRARPVASEENAAARKKNAVALVQEAVVQTALVQEAVTQTAVAQKAVVQTAV</sequence>
<protein>
    <submittedName>
        <fullName evidence="1">Uncharacterized protein</fullName>
    </submittedName>
</protein>
<name>A0A023BD76_GRENI</name>
<organism evidence="1 2">
    <name type="scientific">Gregarina niphandrodes</name>
    <name type="common">Septate eugregarine</name>
    <dbReference type="NCBI Taxonomy" id="110365"/>
    <lineage>
        <taxon>Eukaryota</taxon>
        <taxon>Sar</taxon>
        <taxon>Alveolata</taxon>
        <taxon>Apicomplexa</taxon>
        <taxon>Conoidasida</taxon>
        <taxon>Gregarinasina</taxon>
        <taxon>Eugregarinorida</taxon>
        <taxon>Gregarinidae</taxon>
        <taxon>Gregarina</taxon>
    </lineage>
</organism>
<proteinExistence type="predicted"/>
<dbReference type="AlphaFoldDB" id="A0A023BD76"/>
<dbReference type="RefSeq" id="XP_011128640.1">
    <property type="nucleotide sequence ID" value="XM_011130338.1"/>
</dbReference>
<reference evidence="1" key="1">
    <citation type="submission" date="2013-12" db="EMBL/GenBank/DDBJ databases">
        <authorList>
            <person name="Omoto C.K."/>
            <person name="Sibley D."/>
            <person name="Venepally P."/>
            <person name="Hadjithomas M."/>
            <person name="Karamycheva S."/>
            <person name="Brunk B."/>
            <person name="Roos D."/>
            <person name="Caler E."/>
            <person name="Lorenzi H."/>
        </authorList>
    </citation>
    <scope>NUCLEOTIDE SEQUENCE</scope>
</reference>
<feature type="non-terminal residue" evidence="1">
    <location>
        <position position="332"/>
    </location>
</feature>
<dbReference type="GeneID" id="22910502"/>
<dbReference type="Proteomes" id="UP000019763">
    <property type="component" value="Unassembled WGS sequence"/>
</dbReference>
<dbReference type="VEuPathDB" id="CryptoDB:GNI_006450"/>
<evidence type="ECO:0000313" key="2">
    <source>
        <dbReference type="Proteomes" id="UP000019763"/>
    </source>
</evidence>
<keyword evidence="2" id="KW-1185">Reference proteome</keyword>
<evidence type="ECO:0000313" key="1">
    <source>
        <dbReference type="EMBL" id="EZG87595.1"/>
    </source>
</evidence>
<dbReference type="EMBL" id="AFNH02000049">
    <property type="protein sequence ID" value="EZG87595.1"/>
    <property type="molecule type" value="Genomic_DNA"/>
</dbReference>